<reference evidence="2" key="1">
    <citation type="submission" date="2016-08" db="EMBL/GenBank/DDBJ databases">
        <title>Complete Genome Seqeunce of Paenibacillus sp. BIHB 4019 from tea rhizoplane.</title>
        <authorList>
            <person name="Thakur R."/>
            <person name="Swarnkar M.K."/>
            <person name="Gulati A."/>
        </authorList>
    </citation>
    <scope>NUCLEOTIDE SEQUENCE [LARGE SCALE GENOMIC DNA]</scope>
    <source>
        <strain evidence="2">BIHB4019</strain>
    </source>
</reference>
<gene>
    <name evidence="2" type="ORF">BBD42_22315</name>
</gene>
<feature type="repeat" description="TPR" evidence="1">
    <location>
        <begin position="183"/>
        <end position="216"/>
    </location>
</feature>
<evidence type="ECO:0000313" key="2">
    <source>
        <dbReference type="EMBL" id="ANY68907.1"/>
    </source>
</evidence>
<dbReference type="InterPro" id="IPR011990">
    <property type="entry name" value="TPR-like_helical_dom_sf"/>
</dbReference>
<dbReference type="InterPro" id="IPR019734">
    <property type="entry name" value="TPR_rpt"/>
</dbReference>
<dbReference type="SUPFAM" id="SSF48452">
    <property type="entry name" value="TPR-like"/>
    <property type="match status" value="1"/>
</dbReference>
<dbReference type="PROSITE" id="PS50005">
    <property type="entry name" value="TPR"/>
    <property type="match status" value="1"/>
</dbReference>
<sequence>MMFQHMFATMNEMLDNIIDSYPLAAEEQKQYYDEQLYALKQISDSLIEQWIDFEEKFAVFTEEEAEPSNASLLTAAAEYVGQAPAAVQPLPPQQAEKPNVSQQPISGMSVEQAELISKGQGYYQLFMFSHAAKQFQLAVNHLPECNLARLFLAMTNMHLQNWSEAQRHFQLLIGLTDYPKWLALSYNALGCIQAVHLNLEQAEQFFLKAYELDPSFKDPLNNLQSCRERPQQLSLLFGSTELCCL</sequence>
<dbReference type="Gene3D" id="1.25.40.10">
    <property type="entry name" value="Tetratricopeptide repeat domain"/>
    <property type="match status" value="1"/>
</dbReference>
<organism evidence="2">
    <name type="scientific">Paenibacillus sp. BIHB 4019</name>
    <dbReference type="NCBI Taxonomy" id="1870819"/>
    <lineage>
        <taxon>Bacteria</taxon>
        <taxon>Bacillati</taxon>
        <taxon>Bacillota</taxon>
        <taxon>Bacilli</taxon>
        <taxon>Bacillales</taxon>
        <taxon>Paenibacillaceae</taxon>
        <taxon>Paenibacillus</taxon>
    </lineage>
</organism>
<protein>
    <submittedName>
        <fullName evidence="2">Uncharacterized protein</fullName>
    </submittedName>
</protein>
<dbReference type="AlphaFoldDB" id="A0A1B2DMH8"/>
<accession>A0A1B2DMH8</accession>
<dbReference type="RefSeq" id="WP_099519965.1">
    <property type="nucleotide sequence ID" value="NZ_CP016808.1"/>
</dbReference>
<keyword evidence="1" id="KW-0802">TPR repeat</keyword>
<proteinExistence type="predicted"/>
<evidence type="ECO:0000256" key="1">
    <source>
        <dbReference type="PROSITE-ProRule" id="PRU00339"/>
    </source>
</evidence>
<name>A0A1B2DMH8_9BACL</name>
<dbReference type="EMBL" id="CP016808">
    <property type="protein sequence ID" value="ANY68907.1"/>
    <property type="molecule type" value="Genomic_DNA"/>
</dbReference>